<evidence type="ECO:0000256" key="5">
    <source>
        <dbReference type="SAM" id="MobiDB-lite"/>
    </source>
</evidence>
<evidence type="ECO:0000256" key="7">
    <source>
        <dbReference type="SAM" id="SignalP"/>
    </source>
</evidence>
<feature type="active site" description="Proton acceptor" evidence="4">
    <location>
        <position position="655"/>
    </location>
</feature>
<evidence type="ECO:0000256" key="1">
    <source>
        <dbReference type="ARBA" id="ARBA00022801"/>
    </source>
</evidence>
<evidence type="ECO:0000256" key="2">
    <source>
        <dbReference type="ARBA" id="ARBA00022963"/>
    </source>
</evidence>
<dbReference type="OMA" id="MGTYHAG"/>
<accession>A0A0N0P8P1</accession>
<evidence type="ECO:0000256" key="6">
    <source>
        <dbReference type="SAM" id="Phobius"/>
    </source>
</evidence>
<feature type="domain" description="PNPLA" evidence="8">
    <location>
        <begin position="466"/>
        <end position="668"/>
    </location>
</feature>
<keyword evidence="7" id="KW-0732">Signal</keyword>
<keyword evidence="6" id="KW-1133">Transmembrane helix</keyword>
<proteinExistence type="predicted"/>
<dbReference type="InterPro" id="IPR016035">
    <property type="entry name" value="Acyl_Trfase/lysoPLipase"/>
</dbReference>
<organism evidence="9 10">
    <name type="scientific">Leptomonas seymouri</name>
    <dbReference type="NCBI Taxonomy" id="5684"/>
    <lineage>
        <taxon>Eukaryota</taxon>
        <taxon>Discoba</taxon>
        <taxon>Euglenozoa</taxon>
        <taxon>Kinetoplastea</taxon>
        <taxon>Metakinetoplastina</taxon>
        <taxon>Trypanosomatida</taxon>
        <taxon>Trypanosomatidae</taxon>
        <taxon>Leishmaniinae</taxon>
        <taxon>Leptomonas</taxon>
    </lineage>
</organism>
<feature type="region of interest" description="Disordered" evidence="5">
    <location>
        <begin position="336"/>
        <end position="404"/>
    </location>
</feature>
<keyword evidence="3 4" id="KW-0443">Lipid metabolism</keyword>
<dbReference type="AlphaFoldDB" id="A0A0N0P8P1"/>
<protein>
    <recommendedName>
        <fullName evidence="8">PNPLA domain-containing protein</fullName>
    </recommendedName>
</protein>
<dbReference type="InterPro" id="IPR002641">
    <property type="entry name" value="PNPLA_dom"/>
</dbReference>
<name>A0A0N0P8P1_LEPSE</name>
<feature type="transmembrane region" description="Helical" evidence="6">
    <location>
        <begin position="706"/>
        <end position="729"/>
    </location>
</feature>
<feature type="signal peptide" evidence="7">
    <location>
        <begin position="1"/>
        <end position="22"/>
    </location>
</feature>
<dbReference type="SUPFAM" id="SSF52151">
    <property type="entry name" value="FabD/lysophospholipase-like"/>
    <property type="match status" value="1"/>
</dbReference>
<evidence type="ECO:0000313" key="9">
    <source>
        <dbReference type="EMBL" id="KPI90176.1"/>
    </source>
</evidence>
<keyword evidence="10" id="KW-1185">Reference proteome</keyword>
<dbReference type="Pfam" id="PF11815">
    <property type="entry name" value="DUF3336"/>
    <property type="match status" value="1"/>
</dbReference>
<evidence type="ECO:0000259" key="8">
    <source>
        <dbReference type="PROSITE" id="PS51635"/>
    </source>
</evidence>
<dbReference type="EMBL" id="LJSK01000009">
    <property type="protein sequence ID" value="KPI90176.1"/>
    <property type="molecule type" value="Genomic_DNA"/>
</dbReference>
<feature type="chain" id="PRO_5005857278" description="PNPLA domain-containing protein" evidence="7">
    <location>
        <begin position="23"/>
        <end position="827"/>
    </location>
</feature>
<feature type="short sequence motif" description="GXSXG" evidence="4">
    <location>
        <begin position="497"/>
        <end position="501"/>
    </location>
</feature>
<evidence type="ECO:0000256" key="3">
    <source>
        <dbReference type="ARBA" id="ARBA00023098"/>
    </source>
</evidence>
<feature type="compositionally biased region" description="Polar residues" evidence="5">
    <location>
        <begin position="391"/>
        <end position="404"/>
    </location>
</feature>
<reference evidence="9 10" key="1">
    <citation type="journal article" date="2015" name="PLoS Pathog.">
        <title>Leptomonas seymouri: Adaptations to the Dixenous Life Cycle Analyzed by Genome Sequencing, Transcriptome Profiling and Co-infection with Leishmania donovani.</title>
        <authorList>
            <person name="Kraeva N."/>
            <person name="Butenko A."/>
            <person name="Hlavacova J."/>
            <person name="Kostygov A."/>
            <person name="Myskova J."/>
            <person name="Grybchuk D."/>
            <person name="Lestinova T."/>
            <person name="Votypka J."/>
            <person name="Volf P."/>
            <person name="Opperdoes F."/>
            <person name="Flegontov P."/>
            <person name="Lukes J."/>
            <person name="Yurchenko V."/>
        </authorList>
    </citation>
    <scope>NUCLEOTIDE SEQUENCE [LARGE SCALE GENOMIC DNA]</scope>
    <source>
        <strain evidence="9 10">ATCC 30220</strain>
    </source>
</reference>
<gene>
    <name evidence="9" type="ORF">ABL78_0694</name>
</gene>
<dbReference type="InterPro" id="IPR021771">
    <property type="entry name" value="Triacylglycerol_lipase_N"/>
</dbReference>
<keyword evidence="6" id="KW-0812">Transmembrane</keyword>
<dbReference type="Pfam" id="PF01734">
    <property type="entry name" value="Patatin"/>
    <property type="match status" value="1"/>
</dbReference>
<comment type="caution">
    <text evidence="4">Lacks conserved residue(s) required for the propagation of feature annotation.</text>
</comment>
<dbReference type="GO" id="GO:0004806">
    <property type="term" value="F:triacylglycerol lipase activity"/>
    <property type="evidence" value="ECO:0007669"/>
    <property type="project" value="InterPro"/>
</dbReference>
<evidence type="ECO:0000313" key="10">
    <source>
        <dbReference type="Proteomes" id="UP000038009"/>
    </source>
</evidence>
<dbReference type="InterPro" id="IPR050301">
    <property type="entry name" value="NTE"/>
</dbReference>
<dbReference type="GO" id="GO:0016042">
    <property type="term" value="P:lipid catabolic process"/>
    <property type="evidence" value="ECO:0007669"/>
    <property type="project" value="UniProtKB-UniRule"/>
</dbReference>
<dbReference type="VEuPathDB" id="TriTrypDB:Lsey_0009_0250"/>
<evidence type="ECO:0000256" key="4">
    <source>
        <dbReference type="PROSITE-ProRule" id="PRU01161"/>
    </source>
</evidence>
<dbReference type="Gene3D" id="3.40.1090.10">
    <property type="entry name" value="Cytosolic phospholipase A2 catalytic domain"/>
    <property type="match status" value="2"/>
</dbReference>
<dbReference type="PANTHER" id="PTHR14226">
    <property type="entry name" value="NEUROPATHY TARGET ESTERASE/SWISS CHEESE D.MELANOGASTER"/>
    <property type="match status" value="1"/>
</dbReference>
<dbReference type="PROSITE" id="PS51635">
    <property type="entry name" value="PNPLA"/>
    <property type="match status" value="1"/>
</dbReference>
<comment type="caution">
    <text evidence="9">The sequence shown here is derived from an EMBL/GenBank/DDBJ whole genome shotgun (WGS) entry which is preliminary data.</text>
</comment>
<dbReference type="Proteomes" id="UP000038009">
    <property type="component" value="Unassembled WGS sequence"/>
</dbReference>
<dbReference type="PANTHER" id="PTHR14226:SF10">
    <property type="entry name" value="TRIACYLGLYCEROL LIPASE 4-RELATED"/>
    <property type="match status" value="1"/>
</dbReference>
<feature type="active site" description="Nucleophile" evidence="4">
    <location>
        <position position="499"/>
    </location>
</feature>
<dbReference type="OrthoDB" id="10049244at2759"/>
<keyword evidence="6" id="KW-0472">Membrane</keyword>
<keyword evidence="1 4" id="KW-0378">Hydrolase</keyword>
<sequence length="827" mass="89954">MLVSLVQSLLFHGLAMLQYVYDFPLRVQFRRTTQRFLSVMNTTESYATFVDAAASLDHYCGVAQWAQEAPPLDKCDAVGLLVDAVATQQLIKTNDVAGMEIFLLSLLKRNAHGLMDPSIYNFFACPKYCVEDYTKSVEALIVAYAAASGSECSSPPYGKVVSSNAGSPTSPHKLRACWVRMDALHSKISVDKASRYLFPQWGLPTATATASKAGVESPQSSSSVLPAVDITMKIQRMWRCTSSAPARPVAPRHTSPPYSHIKVPRLHSTSLRLSDTGGYTCSPQHHSEACTAAAALESTAYAGGALGGDLCVPRQFPGSSSEGENGSCLREVRLPTPPTISARGSPVAVAETECRKRTGGGRSQRSPTPSSPVLPITVTENGATRSAERNGVNNTFTFDRSPSPSHNEDALLAHIDSSCAALHRLLDDSVPSPSCLLLRSPRQCPSVQRRIDVLRKTLRSFGRTAFVLSGGSSMGTYHAGVARALYEAKVLPDILCGSSAGSIFAALICTKTAAELHSFMQSDVLSTEAMQVSPFGEDASLAEKLRRFFKTGFLMDVRTLMECVRGQCGDLTFLEAYKLSGKVLNVSVTRSQQEGTCADRHALLNYVSAPDVVIWSAVSASCALPGLFTAVQLVEKPPSAPGTFSPYLPGELWCDGSIAQDIPRRLLTQLFGVDYFIVSQVNPYVIPFLKPPPSHLVVSNSPSLLLTWYFALVALWGWVLTVLFSLRLLPRTGAFETFFLAFAQEYGGDVTIYPVESLLKAAPDYLNLVNNPSAEYISYVASRAQCRTWPLVTRIRLTTAIERCLLHELQRLQSTEYAESRKHCNLR</sequence>
<keyword evidence="2 4" id="KW-0442">Lipid degradation</keyword>